<evidence type="ECO:0000313" key="1">
    <source>
        <dbReference type="EMBL" id="RHC41895.1"/>
    </source>
</evidence>
<organism evidence="1 2">
    <name type="scientific">Agathobacter rectalis</name>
    <dbReference type="NCBI Taxonomy" id="39491"/>
    <lineage>
        <taxon>Bacteria</taxon>
        <taxon>Bacillati</taxon>
        <taxon>Bacillota</taxon>
        <taxon>Clostridia</taxon>
        <taxon>Lachnospirales</taxon>
        <taxon>Lachnospiraceae</taxon>
        <taxon>Agathobacter</taxon>
    </lineage>
</organism>
<dbReference type="RefSeq" id="WP_118389235.1">
    <property type="nucleotide sequence ID" value="NZ_QSHU01000001.1"/>
</dbReference>
<protein>
    <submittedName>
        <fullName evidence="1">Uncharacterized protein</fullName>
    </submittedName>
</protein>
<comment type="caution">
    <text evidence="1">The sequence shown here is derived from an EMBL/GenBank/DDBJ whole genome shotgun (WGS) entry which is preliminary data.</text>
</comment>
<gene>
    <name evidence="1" type="ORF">DW848_00760</name>
</gene>
<sequence>MSNERFGNINRIPEATGKSVWGWYTEPEQVTEEKRWARAMTESLAAAHEHIASIGGLASSGPAYTVCAGCMYYMQTSHCAGCIRKYRRNIQ</sequence>
<proteinExistence type="predicted"/>
<accession>A0A414A7Y3</accession>
<dbReference type="AlphaFoldDB" id="A0A414A7Y3"/>
<dbReference type="EMBL" id="QSHU01000001">
    <property type="protein sequence ID" value="RHC41895.1"/>
    <property type="molecule type" value="Genomic_DNA"/>
</dbReference>
<reference evidence="1 2" key="1">
    <citation type="submission" date="2018-08" db="EMBL/GenBank/DDBJ databases">
        <title>A genome reference for cultivated species of the human gut microbiota.</title>
        <authorList>
            <person name="Zou Y."/>
            <person name="Xue W."/>
            <person name="Luo G."/>
        </authorList>
    </citation>
    <scope>NUCLEOTIDE SEQUENCE [LARGE SCALE GENOMIC DNA]</scope>
    <source>
        <strain evidence="1 2">AM36-3AA</strain>
    </source>
</reference>
<evidence type="ECO:0000313" key="2">
    <source>
        <dbReference type="Proteomes" id="UP000286104"/>
    </source>
</evidence>
<name>A0A414A7Y3_9FIRM</name>
<dbReference type="Proteomes" id="UP000286104">
    <property type="component" value="Unassembled WGS sequence"/>
</dbReference>